<reference evidence="3 4" key="1">
    <citation type="submission" date="2019-08" db="EMBL/GenBank/DDBJ databases">
        <authorList>
            <person name="Alioto T."/>
            <person name="Alioto T."/>
            <person name="Gomez Garrido J."/>
        </authorList>
    </citation>
    <scope>NUCLEOTIDE SEQUENCE [LARGE SCALE GENOMIC DNA]</scope>
</reference>
<keyword evidence="1" id="KW-0812">Transmembrane</keyword>
<keyword evidence="4" id="KW-1185">Reference proteome</keyword>
<feature type="transmembrane region" description="Helical" evidence="1">
    <location>
        <begin position="140"/>
        <end position="161"/>
    </location>
</feature>
<evidence type="ECO:0000313" key="4">
    <source>
        <dbReference type="Proteomes" id="UP000325440"/>
    </source>
</evidence>
<name>A0A5E4MZU4_9HEMI</name>
<evidence type="ECO:0000256" key="1">
    <source>
        <dbReference type="SAM" id="Phobius"/>
    </source>
</evidence>
<evidence type="ECO:0000313" key="3">
    <source>
        <dbReference type="EMBL" id="VVC37909.1"/>
    </source>
</evidence>
<evidence type="ECO:0000256" key="2">
    <source>
        <dbReference type="SAM" id="SignalP"/>
    </source>
</evidence>
<dbReference type="OrthoDB" id="6619071at2759"/>
<feature type="transmembrane region" description="Helical" evidence="1">
    <location>
        <begin position="167"/>
        <end position="187"/>
    </location>
</feature>
<dbReference type="Proteomes" id="UP000325440">
    <property type="component" value="Unassembled WGS sequence"/>
</dbReference>
<keyword evidence="1" id="KW-0472">Membrane</keyword>
<protein>
    <submittedName>
        <fullName evidence="3">Uncharacterized protein</fullName>
    </submittedName>
</protein>
<keyword evidence="1" id="KW-1133">Transmembrane helix</keyword>
<keyword evidence="2" id="KW-0732">Signal</keyword>
<proteinExistence type="predicted"/>
<feature type="chain" id="PRO_5023040923" evidence="2">
    <location>
        <begin position="30"/>
        <end position="223"/>
    </location>
</feature>
<dbReference type="Pfam" id="PF07898">
    <property type="entry name" value="DUF1676"/>
    <property type="match status" value="1"/>
</dbReference>
<dbReference type="InterPro" id="IPR012464">
    <property type="entry name" value="DUF1676"/>
</dbReference>
<gene>
    <name evidence="3" type="ORF">CINCED_3A013434</name>
</gene>
<dbReference type="EMBL" id="CABPRJ010001459">
    <property type="protein sequence ID" value="VVC37909.1"/>
    <property type="molecule type" value="Genomic_DNA"/>
</dbReference>
<accession>A0A5E4MZU4</accession>
<feature type="signal peptide" evidence="2">
    <location>
        <begin position="1"/>
        <end position="29"/>
    </location>
</feature>
<dbReference type="AlphaFoldDB" id="A0A5E4MZU4"/>
<sequence>MTCSLLFASFHRVSLLCAVASACVGISSSSPSSVPATQQHQPRSDDAATAEGFGAALWSVLDGVSLTARDGKSVVNPLPADRVALQASAADPRHKNALLDGLLADRVEEFVSTRTAVLMNESAEQEGRSRKKKLEIFRKALALAGMLIFSAAGSVIVKSIALTAITALMASKFAIGLYAILTLGKILQDYQNNHSGKPAPEYFDRIMQIDDHNTAATAYHSVL</sequence>
<organism evidence="3 4">
    <name type="scientific">Cinara cedri</name>
    <dbReference type="NCBI Taxonomy" id="506608"/>
    <lineage>
        <taxon>Eukaryota</taxon>
        <taxon>Metazoa</taxon>
        <taxon>Ecdysozoa</taxon>
        <taxon>Arthropoda</taxon>
        <taxon>Hexapoda</taxon>
        <taxon>Insecta</taxon>
        <taxon>Pterygota</taxon>
        <taxon>Neoptera</taxon>
        <taxon>Paraneoptera</taxon>
        <taxon>Hemiptera</taxon>
        <taxon>Sternorrhyncha</taxon>
        <taxon>Aphidomorpha</taxon>
        <taxon>Aphidoidea</taxon>
        <taxon>Aphididae</taxon>
        <taxon>Lachninae</taxon>
        <taxon>Cinara</taxon>
    </lineage>
</organism>